<dbReference type="STRING" id="40998.A0A2P8A8K6"/>
<sequence length="294" mass="33038">MSPTAIPNGDLNNTCSMRQTTAPLRDPKMAYKSLAIPSSEDDPTIRTKYRPFLLSPSIQATDWISRLELATCTAMAAQDMRESGARLRVLVLYGSLRPRSYSRLLAYEISRLLFRLGCDVRVYDPAGLPMKDDASHSHPKVQELRHLSRWSDGHFWVSPEQHGNLTAVFKNQIDWIPLSTGSVRPTQGRTLGLAMVSGGSQSFNTVNSLRVLGRWMRMWTVPNQSSVPMAYKMFSEEGAEEGGSRMLEGGNRDRVVDCVEEFVKFSIVMRPHFALFGDRFSEREKMEGADGAKK</sequence>
<gene>
    <name evidence="2" type="ORF">B9Z65_6419</name>
</gene>
<comment type="caution">
    <text evidence="2">The sequence shown here is derived from an EMBL/GenBank/DDBJ whole genome shotgun (WGS) entry which is preliminary data.</text>
</comment>
<dbReference type="AlphaFoldDB" id="A0A2P8A8K6"/>
<dbReference type="InterPro" id="IPR029039">
    <property type="entry name" value="Flavoprotein-like_sf"/>
</dbReference>
<evidence type="ECO:0000259" key="1">
    <source>
        <dbReference type="Pfam" id="PF03358"/>
    </source>
</evidence>
<reference evidence="2 3" key="1">
    <citation type="submission" date="2017-05" db="EMBL/GenBank/DDBJ databases">
        <title>Draft genome sequence of Elsinoe australis.</title>
        <authorList>
            <person name="Cheng Q."/>
        </authorList>
    </citation>
    <scope>NUCLEOTIDE SEQUENCE [LARGE SCALE GENOMIC DNA]</scope>
    <source>
        <strain evidence="2 3">NL1</strain>
    </source>
</reference>
<dbReference type="SUPFAM" id="SSF52218">
    <property type="entry name" value="Flavoproteins"/>
    <property type="match status" value="1"/>
</dbReference>
<dbReference type="Proteomes" id="UP000243723">
    <property type="component" value="Unassembled WGS sequence"/>
</dbReference>
<dbReference type="EMBL" id="NHZQ01000060">
    <property type="protein sequence ID" value="PSK56795.1"/>
    <property type="molecule type" value="Genomic_DNA"/>
</dbReference>
<dbReference type="NCBIfam" id="TIGR02690">
    <property type="entry name" value="resist_ArsH"/>
    <property type="match status" value="1"/>
</dbReference>
<dbReference type="OrthoDB" id="8300214at2759"/>
<evidence type="ECO:0000313" key="2">
    <source>
        <dbReference type="EMBL" id="PSK56795.1"/>
    </source>
</evidence>
<protein>
    <recommendedName>
        <fullName evidence="1">NADPH-dependent FMN reductase-like domain-containing protein</fullName>
    </recommendedName>
</protein>
<dbReference type="PANTHER" id="PTHR43590:SF1">
    <property type="entry name" value="ARSENIC RESISTANCE PROTEIN ARSH (AFU_ORTHOLOGUE AFUA_5G15030)"/>
    <property type="match status" value="1"/>
</dbReference>
<dbReference type="InterPro" id="IPR005025">
    <property type="entry name" value="FMN_Rdtase-like_dom"/>
</dbReference>
<evidence type="ECO:0000313" key="3">
    <source>
        <dbReference type="Proteomes" id="UP000243723"/>
    </source>
</evidence>
<dbReference type="GO" id="GO:0016655">
    <property type="term" value="F:oxidoreductase activity, acting on NAD(P)H, quinone or similar compound as acceptor"/>
    <property type="evidence" value="ECO:0007669"/>
    <property type="project" value="TreeGrafter"/>
</dbReference>
<proteinExistence type="predicted"/>
<organism evidence="2 3">
    <name type="scientific">Elsinoe australis</name>
    <dbReference type="NCBI Taxonomy" id="40998"/>
    <lineage>
        <taxon>Eukaryota</taxon>
        <taxon>Fungi</taxon>
        <taxon>Dikarya</taxon>
        <taxon>Ascomycota</taxon>
        <taxon>Pezizomycotina</taxon>
        <taxon>Dothideomycetes</taxon>
        <taxon>Dothideomycetidae</taxon>
        <taxon>Myriangiales</taxon>
        <taxon>Elsinoaceae</taxon>
        <taxon>Elsinoe</taxon>
    </lineage>
</organism>
<dbReference type="InterPro" id="IPR014063">
    <property type="entry name" value="Arsenate-R_ArsH"/>
</dbReference>
<accession>A0A2P8A8K6</accession>
<name>A0A2P8A8K6_9PEZI</name>
<keyword evidence="3" id="KW-1185">Reference proteome</keyword>
<dbReference type="Pfam" id="PF03358">
    <property type="entry name" value="FMN_red"/>
    <property type="match status" value="1"/>
</dbReference>
<dbReference type="Gene3D" id="3.40.50.360">
    <property type="match status" value="1"/>
</dbReference>
<dbReference type="PANTHER" id="PTHR43590">
    <property type="entry name" value="ARSENIC RESISTANCE PROTEIN ARSH (AFU_ORTHOLOGUE AFUA_5G15030)"/>
    <property type="match status" value="1"/>
</dbReference>
<feature type="domain" description="NADPH-dependent FMN reductase-like" evidence="1">
    <location>
        <begin position="88"/>
        <end position="230"/>
    </location>
</feature>